<proteinExistence type="inferred from homology"/>
<keyword evidence="5" id="KW-1185">Reference proteome</keyword>
<dbReference type="SUPFAM" id="SSF55811">
    <property type="entry name" value="Nudix"/>
    <property type="match status" value="1"/>
</dbReference>
<dbReference type="EMBL" id="JBHSKD010000023">
    <property type="protein sequence ID" value="MFC5178316.1"/>
    <property type="molecule type" value="Genomic_DNA"/>
</dbReference>
<comment type="caution">
    <text evidence="4">The sequence shown here is derived from an EMBL/GenBank/DDBJ whole genome shotgun (WGS) entry which is preliminary data.</text>
</comment>
<feature type="domain" description="Nudix hydrolase" evidence="3">
    <location>
        <begin position="45"/>
        <end position="180"/>
    </location>
</feature>
<dbReference type="Pfam" id="PF00293">
    <property type="entry name" value="NUDIX"/>
    <property type="match status" value="1"/>
</dbReference>
<evidence type="ECO:0000259" key="3">
    <source>
        <dbReference type="PROSITE" id="PS51462"/>
    </source>
</evidence>
<dbReference type="Gene3D" id="3.90.79.10">
    <property type="entry name" value="Nucleoside Triphosphate Pyrophosphohydrolase"/>
    <property type="match status" value="1"/>
</dbReference>
<evidence type="ECO:0000256" key="1">
    <source>
        <dbReference type="ARBA" id="ARBA00005582"/>
    </source>
</evidence>
<dbReference type="PROSITE" id="PS51462">
    <property type="entry name" value="NUDIX"/>
    <property type="match status" value="1"/>
</dbReference>
<dbReference type="GO" id="GO:0016787">
    <property type="term" value="F:hydrolase activity"/>
    <property type="evidence" value="ECO:0007669"/>
    <property type="project" value="UniProtKB-KW"/>
</dbReference>
<dbReference type="CDD" id="cd03674">
    <property type="entry name" value="NUDIX_Hydrolase"/>
    <property type="match status" value="1"/>
</dbReference>
<comment type="similarity">
    <text evidence="1">Belongs to the Nudix hydrolase family.</text>
</comment>
<keyword evidence="4" id="KW-0378">Hydrolase</keyword>
<dbReference type="PANTHER" id="PTHR43736:SF1">
    <property type="entry name" value="DIHYDRONEOPTERIN TRIPHOSPHATE DIPHOSPHATASE"/>
    <property type="match status" value="1"/>
</dbReference>
<sequence length="210" mass="22309">MSLHADALAVLRAWTPPSPDQAALRDRYVAHLAAHPDGLSRGCFPDHLTAGTLVLSADLDHVLLNLHRKARRWFAFGGHCEPADTTLAGAATREAVEESGLADLVVDPVPLHLDEHEVGFCDPRGTVHHLDVRFGAVAPADAEHAASEESLDVRWWPVGALPDDLEDEMHELIGLARARFASGQPSAGPAPSTSLPGGSSTRAAADQPSR</sequence>
<feature type="region of interest" description="Disordered" evidence="2">
    <location>
        <begin position="182"/>
        <end position="210"/>
    </location>
</feature>
<feature type="compositionally biased region" description="Polar residues" evidence="2">
    <location>
        <begin position="191"/>
        <end position="210"/>
    </location>
</feature>
<evidence type="ECO:0000313" key="4">
    <source>
        <dbReference type="EMBL" id="MFC5178316.1"/>
    </source>
</evidence>
<dbReference type="PANTHER" id="PTHR43736">
    <property type="entry name" value="ADP-RIBOSE PYROPHOSPHATASE"/>
    <property type="match status" value="1"/>
</dbReference>
<accession>A0ABW0BP07</accession>
<evidence type="ECO:0000256" key="2">
    <source>
        <dbReference type="SAM" id="MobiDB-lite"/>
    </source>
</evidence>
<gene>
    <name evidence="4" type="ORF">ACFPGP_16680</name>
</gene>
<dbReference type="InterPro" id="IPR015797">
    <property type="entry name" value="NUDIX_hydrolase-like_dom_sf"/>
</dbReference>
<organism evidence="4 5">
    <name type="scientific">Nocardioides taihuensis</name>
    <dbReference type="NCBI Taxonomy" id="1835606"/>
    <lineage>
        <taxon>Bacteria</taxon>
        <taxon>Bacillati</taxon>
        <taxon>Actinomycetota</taxon>
        <taxon>Actinomycetes</taxon>
        <taxon>Propionibacteriales</taxon>
        <taxon>Nocardioidaceae</taxon>
        <taxon>Nocardioides</taxon>
    </lineage>
</organism>
<dbReference type="RefSeq" id="WP_378591889.1">
    <property type="nucleotide sequence ID" value="NZ_JBHSKD010000023.1"/>
</dbReference>
<reference evidence="5" key="1">
    <citation type="journal article" date="2019" name="Int. J. Syst. Evol. Microbiol.">
        <title>The Global Catalogue of Microorganisms (GCM) 10K type strain sequencing project: providing services to taxonomists for standard genome sequencing and annotation.</title>
        <authorList>
            <consortium name="The Broad Institute Genomics Platform"/>
            <consortium name="The Broad Institute Genome Sequencing Center for Infectious Disease"/>
            <person name="Wu L."/>
            <person name="Ma J."/>
        </authorList>
    </citation>
    <scope>NUCLEOTIDE SEQUENCE [LARGE SCALE GENOMIC DNA]</scope>
    <source>
        <strain evidence="5">DFY41</strain>
    </source>
</reference>
<dbReference type="InterPro" id="IPR000086">
    <property type="entry name" value="NUDIX_hydrolase_dom"/>
</dbReference>
<dbReference type="Proteomes" id="UP001596087">
    <property type="component" value="Unassembled WGS sequence"/>
</dbReference>
<protein>
    <submittedName>
        <fullName evidence="4">NUDIX hydrolase</fullName>
    </submittedName>
</protein>
<evidence type="ECO:0000313" key="5">
    <source>
        <dbReference type="Proteomes" id="UP001596087"/>
    </source>
</evidence>
<name>A0ABW0BP07_9ACTN</name>